<gene>
    <name evidence="1" type="ORF">SISSUDRAFT_1061942</name>
</gene>
<dbReference type="OrthoDB" id="539213at2759"/>
<dbReference type="AlphaFoldDB" id="A0A166DFP3"/>
<protein>
    <submittedName>
        <fullName evidence="1">Uncharacterized protein</fullName>
    </submittedName>
</protein>
<sequence length="554" mass="61815">MYRRYSDSRPVICESASPSLRALLSSKDWERKLGKLARSVVSSQLSSYQKSLRDNAAHFEEVEGRFDGVKEGGGGGWKGVRWGEDPVGDVERIEQLKDEEMKKRLWDWEIIPYVTLCAARAKGITNAQARDIDEWYLSSFFSYWLMTDGRCRVLRNERYLRLPGHESWSSGLIKISDFPTIFPTSSSSTSNGSITLTRPEKMTGYTFLDLKRAPSISLHASIEGFKNRFDEVTGGVLRGLDWTNVFVAGGIVLGTLLSPPPSLDGANKDGANTEGSKESPTLVNSDIDLYIHSLPPPLANAKISQIFETFKSNLPPSSPTLVVRNSKTITFFSSYPTQRIQIVLKLVRNPKEVLLNFDLDVCAVGFDGGEVYMLPRTARALETGYSVFTMDLIQGHYLGERRASQEDRVFKYANKVPPSPPSFSHTNPIKYQGYGLRILPSYISSLQPYAAPHPTHPLSIPSDQRIAEDLELGAIMKKSKEWTGRCIDRYIKWGHTDVPTLGSSFSGDSFLLVYFVPFSLPLASFLPFPISLLPVFLPLPSLSRQSTMTNANVV</sequence>
<accession>A0A166DFP3</accession>
<evidence type="ECO:0000313" key="1">
    <source>
        <dbReference type="EMBL" id="KZT38484.1"/>
    </source>
</evidence>
<dbReference type="PANTHER" id="PTHR43558">
    <property type="entry name" value="REDUCTASE, PUTATIVE (AFU_ORTHOLOGUE AFUA_3G10540)-RELATED"/>
    <property type="match status" value="1"/>
</dbReference>
<dbReference type="InterPro" id="IPR053354">
    <property type="entry name" value="MGDG_epimerase"/>
</dbReference>
<dbReference type="STRING" id="1314776.A0A166DFP3"/>
<dbReference type="EMBL" id="KV428062">
    <property type="protein sequence ID" value="KZT38484.1"/>
    <property type="molecule type" value="Genomic_DNA"/>
</dbReference>
<keyword evidence="2" id="KW-1185">Reference proteome</keyword>
<proteinExistence type="predicted"/>
<reference evidence="1 2" key="1">
    <citation type="journal article" date="2016" name="Mol. Biol. Evol.">
        <title>Comparative Genomics of Early-Diverging Mushroom-Forming Fungi Provides Insights into the Origins of Lignocellulose Decay Capabilities.</title>
        <authorList>
            <person name="Nagy L.G."/>
            <person name="Riley R."/>
            <person name="Tritt A."/>
            <person name="Adam C."/>
            <person name="Daum C."/>
            <person name="Floudas D."/>
            <person name="Sun H."/>
            <person name="Yadav J.S."/>
            <person name="Pangilinan J."/>
            <person name="Larsson K.H."/>
            <person name="Matsuura K."/>
            <person name="Barry K."/>
            <person name="Labutti K."/>
            <person name="Kuo R."/>
            <person name="Ohm R.A."/>
            <person name="Bhattacharya S.S."/>
            <person name="Shirouzu T."/>
            <person name="Yoshinaga Y."/>
            <person name="Martin F.M."/>
            <person name="Grigoriev I.V."/>
            <person name="Hibbett D.S."/>
        </authorList>
    </citation>
    <scope>NUCLEOTIDE SEQUENCE [LARGE SCALE GENOMIC DNA]</scope>
    <source>
        <strain evidence="1 2">HHB10207 ss-3</strain>
    </source>
</reference>
<dbReference type="Proteomes" id="UP000076798">
    <property type="component" value="Unassembled WGS sequence"/>
</dbReference>
<dbReference type="PANTHER" id="PTHR43558:SF6">
    <property type="entry name" value="REDUCTASE, PUTATIVE (AFU_ORTHOLOGUE AFUA_3G10540)-RELATED"/>
    <property type="match status" value="1"/>
</dbReference>
<name>A0A166DFP3_9AGAM</name>
<organism evidence="1 2">
    <name type="scientific">Sistotremastrum suecicum HHB10207 ss-3</name>
    <dbReference type="NCBI Taxonomy" id="1314776"/>
    <lineage>
        <taxon>Eukaryota</taxon>
        <taxon>Fungi</taxon>
        <taxon>Dikarya</taxon>
        <taxon>Basidiomycota</taxon>
        <taxon>Agaricomycotina</taxon>
        <taxon>Agaricomycetes</taxon>
        <taxon>Sistotremastrales</taxon>
        <taxon>Sistotremastraceae</taxon>
        <taxon>Sistotremastrum</taxon>
    </lineage>
</organism>
<evidence type="ECO:0000313" key="2">
    <source>
        <dbReference type="Proteomes" id="UP000076798"/>
    </source>
</evidence>